<proteinExistence type="predicted"/>
<feature type="transmembrane region" description="Helical" evidence="1">
    <location>
        <begin position="128"/>
        <end position="158"/>
    </location>
</feature>
<name>A0ABR1XLH7_9PEZI</name>
<keyword evidence="1" id="KW-0472">Membrane</keyword>
<keyword evidence="3" id="KW-1185">Reference proteome</keyword>
<dbReference type="Proteomes" id="UP001456524">
    <property type="component" value="Unassembled WGS sequence"/>
</dbReference>
<evidence type="ECO:0000313" key="3">
    <source>
        <dbReference type="Proteomes" id="UP001456524"/>
    </source>
</evidence>
<sequence>MGRWIRKAGRPDGDAGQPLHCMCLERRSGQKEMPIEEGAEQPIAGRAERSQFIGCWWASDAHGRVHDEAHAGLMRHGCFLWKFIVLVRRGLYGLVLHCMCCSGQFFSLVLIFLVLLKKLSRMGQSIQVQYVCVTCFGIASAVLVQACSNGISLVWSLAVGAW</sequence>
<gene>
    <name evidence="2" type="ORF">IWX90DRAFT_306623</name>
</gene>
<evidence type="ECO:0000256" key="1">
    <source>
        <dbReference type="SAM" id="Phobius"/>
    </source>
</evidence>
<accession>A0ABR1XLH7</accession>
<dbReference type="EMBL" id="JBBWUH010000008">
    <property type="protein sequence ID" value="KAK8159648.1"/>
    <property type="molecule type" value="Genomic_DNA"/>
</dbReference>
<organism evidence="2 3">
    <name type="scientific">Phyllosticta citrichinensis</name>
    <dbReference type="NCBI Taxonomy" id="1130410"/>
    <lineage>
        <taxon>Eukaryota</taxon>
        <taxon>Fungi</taxon>
        <taxon>Dikarya</taxon>
        <taxon>Ascomycota</taxon>
        <taxon>Pezizomycotina</taxon>
        <taxon>Dothideomycetes</taxon>
        <taxon>Dothideomycetes incertae sedis</taxon>
        <taxon>Botryosphaeriales</taxon>
        <taxon>Phyllostictaceae</taxon>
        <taxon>Phyllosticta</taxon>
    </lineage>
</organism>
<keyword evidence="1" id="KW-1133">Transmembrane helix</keyword>
<comment type="caution">
    <text evidence="2">The sequence shown here is derived from an EMBL/GenBank/DDBJ whole genome shotgun (WGS) entry which is preliminary data.</text>
</comment>
<protein>
    <submittedName>
        <fullName evidence="2">Uncharacterized protein</fullName>
    </submittedName>
</protein>
<feature type="transmembrane region" description="Helical" evidence="1">
    <location>
        <begin position="91"/>
        <end position="116"/>
    </location>
</feature>
<reference evidence="2 3" key="1">
    <citation type="journal article" date="2022" name="G3 (Bethesda)">
        <title>Enemy or ally: a genomic approach to elucidate the lifestyle of Phyllosticta citrichinaensis.</title>
        <authorList>
            <person name="Buijs V.A."/>
            <person name="Groenewald J.Z."/>
            <person name="Haridas S."/>
            <person name="LaButti K.M."/>
            <person name="Lipzen A."/>
            <person name="Martin F.M."/>
            <person name="Barry K."/>
            <person name="Grigoriev I.V."/>
            <person name="Crous P.W."/>
            <person name="Seidl M.F."/>
        </authorList>
    </citation>
    <scope>NUCLEOTIDE SEQUENCE [LARGE SCALE GENOMIC DNA]</scope>
    <source>
        <strain evidence="2 3">CBS 129764</strain>
    </source>
</reference>
<evidence type="ECO:0000313" key="2">
    <source>
        <dbReference type="EMBL" id="KAK8159648.1"/>
    </source>
</evidence>
<keyword evidence="1" id="KW-0812">Transmembrane</keyword>